<proteinExistence type="predicted"/>
<keyword evidence="2" id="KW-1185">Reference proteome</keyword>
<dbReference type="GeneID" id="30172512"/>
<dbReference type="EMBL" id="CP144523">
    <property type="protein sequence ID" value="WWC70331.1"/>
    <property type="molecule type" value="Genomic_DNA"/>
</dbReference>
<evidence type="ECO:0000313" key="2">
    <source>
        <dbReference type="Proteomes" id="UP000094020"/>
    </source>
</evidence>
<gene>
    <name evidence="1" type="ORF">I206_104281</name>
</gene>
<name>A0AAJ8L6Q5_9TREE</name>
<reference evidence="1" key="1">
    <citation type="submission" date="2013-07" db="EMBL/GenBank/DDBJ databases">
        <authorList>
            <consortium name="The Broad Institute Genome Sequencing Platform"/>
            <person name="Cuomo C."/>
            <person name="Litvintseva A."/>
            <person name="Chen Y."/>
            <person name="Heitman J."/>
            <person name="Sun S."/>
            <person name="Springer D."/>
            <person name="Dromer F."/>
            <person name="Young S.K."/>
            <person name="Zeng Q."/>
            <person name="Gargeya S."/>
            <person name="Fitzgerald M."/>
            <person name="Abouelleil A."/>
            <person name="Alvarado L."/>
            <person name="Berlin A.M."/>
            <person name="Chapman S.B."/>
            <person name="Dewar J."/>
            <person name="Goldberg J."/>
            <person name="Griggs A."/>
            <person name="Gujja S."/>
            <person name="Hansen M."/>
            <person name="Howarth C."/>
            <person name="Imamovic A."/>
            <person name="Larimer J."/>
            <person name="McCowan C."/>
            <person name="Murphy C."/>
            <person name="Pearson M."/>
            <person name="Priest M."/>
            <person name="Roberts A."/>
            <person name="Saif S."/>
            <person name="Shea T."/>
            <person name="Sykes S."/>
            <person name="Wortman J."/>
            <person name="Nusbaum C."/>
            <person name="Birren B."/>
        </authorList>
    </citation>
    <scope>NUCLEOTIDE SEQUENCE</scope>
    <source>
        <strain evidence="1">CBS 10737</strain>
    </source>
</reference>
<protein>
    <submittedName>
        <fullName evidence="1">Uncharacterized protein</fullName>
    </submittedName>
</protein>
<reference evidence="1" key="2">
    <citation type="submission" date="2024-02" db="EMBL/GenBank/DDBJ databases">
        <title>Comparative genomics of Cryptococcus and Kwoniella reveals pathogenesis evolution and contrasting modes of karyotype evolution via chromosome fusion or intercentromeric recombination.</title>
        <authorList>
            <person name="Coelho M.A."/>
            <person name="David-Palma M."/>
            <person name="Shea T."/>
            <person name="Bowers K."/>
            <person name="McGinley-Smith S."/>
            <person name="Mohammad A.W."/>
            <person name="Gnirke A."/>
            <person name="Yurkov A.M."/>
            <person name="Nowrousian M."/>
            <person name="Sun S."/>
            <person name="Cuomo C.A."/>
            <person name="Heitman J."/>
        </authorList>
    </citation>
    <scope>NUCLEOTIDE SEQUENCE</scope>
    <source>
        <strain evidence="1">CBS 10737</strain>
    </source>
</reference>
<dbReference type="Proteomes" id="UP000094020">
    <property type="component" value="Chromosome 5"/>
</dbReference>
<dbReference type="AlphaFoldDB" id="A0AAJ8L6Q5"/>
<sequence length="148" mass="15346">MSSYVPPTAASSVSCSCGSKNPSSLCTCQKEGECKCAPGSCTCPGCPVHEKKENPCTCQPECKCAPGKCECGSCPNSNKNKEKACGGDEGEGEIAVKPALVHQVNAHVPAVLPKVRKKSRNLALVVNLADVLQANALVRTAPPLPNRP</sequence>
<evidence type="ECO:0000313" key="1">
    <source>
        <dbReference type="EMBL" id="WWC70331.1"/>
    </source>
</evidence>
<dbReference type="RefSeq" id="XP_070059029.1">
    <property type="nucleotide sequence ID" value="XM_070202928.1"/>
</dbReference>
<dbReference type="KEGG" id="kpin:30172512"/>
<organism evidence="1 2">
    <name type="scientific">Kwoniella pini CBS 10737</name>
    <dbReference type="NCBI Taxonomy" id="1296096"/>
    <lineage>
        <taxon>Eukaryota</taxon>
        <taxon>Fungi</taxon>
        <taxon>Dikarya</taxon>
        <taxon>Basidiomycota</taxon>
        <taxon>Agaricomycotina</taxon>
        <taxon>Tremellomycetes</taxon>
        <taxon>Tremellales</taxon>
        <taxon>Cryptococcaceae</taxon>
        <taxon>Kwoniella</taxon>
    </lineage>
</organism>
<accession>A0AAJ8L6Q5</accession>